<dbReference type="Proteomes" id="UP000612055">
    <property type="component" value="Unassembled WGS sequence"/>
</dbReference>
<gene>
    <name evidence="1" type="ORF">HYH03_004510</name>
</gene>
<reference evidence="1" key="1">
    <citation type="journal article" date="2020" name="bioRxiv">
        <title>Comparative genomics of Chlamydomonas.</title>
        <authorList>
            <person name="Craig R.J."/>
            <person name="Hasan A.R."/>
            <person name="Ness R.W."/>
            <person name="Keightley P.D."/>
        </authorList>
    </citation>
    <scope>NUCLEOTIDE SEQUENCE</scope>
    <source>
        <strain evidence="1">CCAP 11/70</strain>
    </source>
</reference>
<organism evidence="1 2">
    <name type="scientific">Edaphochlamys debaryana</name>
    <dbReference type="NCBI Taxonomy" id="47281"/>
    <lineage>
        <taxon>Eukaryota</taxon>
        <taxon>Viridiplantae</taxon>
        <taxon>Chlorophyta</taxon>
        <taxon>core chlorophytes</taxon>
        <taxon>Chlorophyceae</taxon>
        <taxon>CS clade</taxon>
        <taxon>Chlamydomonadales</taxon>
        <taxon>Chlamydomonadales incertae sedis</taxon>
        <taxon>Edaphochlamys</taxon>
    </lineage>
</organism>
<comment type="caution">
    <text evidence="1">The sequence shown here is derived from an EMBL/GenBank/DDBJ whole genome shotgun (WGS) entry which is preliminary data.</text>
</comment>
<sequence>MTVSAAVFDLERTSIKEGVVGVSFTTVSADSCIQKTYAIIVGEKGRRERSTDPVPALPLLPLASLGPDPPTTPSASPDFQAFYSISITTYDSCTYRDTTQVAESFKADPADLGLQKLQLAPSATRALVNGAIAATACGEPLFCDVESGTGCEPLCTLVEVTFNVAAGCPTRPLVFRTGSSNAFPDGSATRTSAVGTSCQNAFPPEPPYVTIKVDGQPLTGVTTASAYFGNYGTASFSRTLAAVESSVGLQSAVGPLPATVQTSLSTQGTAVAGAPSVSTTFYQSGYLEAFIAYYEDNGCPRTISISAGDSSFRVDSQPNSGGKPLISPVISLAPEPEPARPSAASASSAPSKGAFLNVGVGGNEFCAPYLQFGALYGNTTKDLGFLAFTITPSASRAKVTLVYSTHSVFTYGDGSVERNRFTGRYCTTSFDPTARIGVTINGQPLTNVVRTTGSFGHTLNADCTRVPPTA</sequence>
<dbReference type="EMBL" id="JAEHOE010000014">
    <property type="protein sequence ID" value="KAG2497349.1"/>
    <property type="molecule type" value="Genomic_DNA"/>
</dbReference>
<evidence type="ECO:0000313" key="1">
    <source>
        <dbReference type="EMBL" id="KAG2497349.1"/>
    </source>
</evidence>
<protein>
    <submittedName>
        <fullName evidence="1">Uncharacterized protein</fullName>
    </submittedName>
</protein>
<proteinExistence type="predicted"/>
<keyword evidence="2" id="KW-1185">Reference proteome</keyword>
<dbReference type="AlphaFoldDB" id="A0A836C366"/>
<name>A0A836C366_9CHLO</name>
<accession>A0A836C366</accession>
<evidence type="ECO:0000313" key="2">
    <source>
        <dbReference type="Proteomes" id="UP000612055"/>
    </source>
</evidence>